<keyword evidence="2" id="KW-1185">Reference proteome</keyword>
<reference evidence="1 2" key="1">
    <citation type="journal article" date="2021" name="Hortic Res">
        <title>Chromosome-scale assembly of the Dendrobium chrysotoxum genome enhances the understanding of orchid evolution.</title>
        <authorList>
            <person name="Zhang Y."/>
            <person name="Zhang G.Q."/>
            <person name="Zhang D."/>
            <person name="Liu X.D."/>
            <person name="Xu X.Y."/>
            <person name="Sun W.H."/>
            <person name="Yu X."/>
            <person name="Zhu X."/>
            <person name="Wang Z.W."/>
            <person name="Zhao X."/>
            <person name="Zhong W.Y."/>
            <person name="Chen H."/>
            <person name="Yin W.L."/>
            <person name="Huang T."/>
            <person name="Niu S.C."/>
            <person name="Liu Z.J."/>
        </authorList>
    </citation>
    <scope>NUCLEOTIDE SEQUENCE [LARGE SCALE GENOMIC DNA]</scope>
    <source>
        <strain evidence="1">Lindl</strain>
    </source>
</reference>
<accession>A0AAV7FQL8</accession>
<organism evidence="1 2">
    <name type="scientific">Dendrobium chrysotoxum</name>
    <name type="common">Orchid</name>
    <dbReference type="NCBI Taxonomy" id="161865"/>
    <lineage>
        <taxon>Eukaryota</taxon>
        <taxon>Viridiplantae</taxon>
        <taxon>Streptophyta</taxon>
        <taxon>Embryophyta</taxon>
        <taxon>Tracheophyta</taxon>
        <taxon>Spermatophyta</taxon>
        <taxon>Magnoliopsida</taxon>
        <taxon>Liliopsida</taxon>
        <taxon>Asparagales</taxon>
        <taxon>Orchidaceae</taxon>
        <taxon>Epidendroideae</taxon>
        <taxon>Malaxideae</taxon>
        <taxon>Dendrobiinae</taxon>
        <taxon>Dendrobium</taxon>
    </lineage>
</organism>
<dbReference type="AlphaFoldDB" id="A0AAV7FQL8"/>
<evidence type="ECO:0000313" key="1">
    <source>
        <dbReference type="EMBL" id="KAH0445864.1"/>
    </source>
</evidence>
<dbReference type="Proteomes" id="UP000775213">
    <property type="component" value="Unassembled WGS sequence"/>
</dbReference>
<proteinExistence type="predicted"/>
<dbReference type="EMBL" id="JAGFBR010000354">
    <property type="protein sequence ID" value="KAH0445864.1"/>
    <property type="molecule type" value="Genomic_DNA"/>
</dbReference>
<evidence type="ECO:0000313" key="2">
    <source>
        <dbReference type="Proteomes" id="UP000775213"/>
    </source>
</evidence>
<name>A0AAV7FQL8_DENCH</name>
<comment type="caution">
    <text evidence="1">The sequence shown here is derived from an EMBL/GenBank/DDBJ whole genome shotgun (WGS) entry which is preliminary data.</text>
</comment>
<protein>
    <recommendedName>
        <fullName evidence="3">Ribosomal protein L2</fullName>
    </recommendedName>
</protein>
<evidence type="ECO:0008006" key="3">
    <source>
        <dbReference type="Google" id="ProtNLM"/>
    </source>
</evidence>
<sequence>MVNFQLRVYTSAPKGQSFYHPEALAPQQIVFKNRPLNMANYRVGRSTSWNKVGNLFYRRIRRTFGAAIGLSLRPRSLVPGTGTGTGKAKAGKAGYPYELKKSSTGLLALAAKPIYRKLSWRKGGRGNLRGLGSPISSVSYTNPHDL</sequence>
<gene>
    <name evidence="1" type="ORF">IEQ34_025318</name>
</gene>